<accession>A0ABZ0WCI1</accession>
<evidence type="ECO:0000313" key="1">
    <source>
        <dbReference type="EMBL" id="WQD40110.1"/>
    </source>
</evidence>
<keyword evidence="2" id="KW-1185">Reference proteome</keyword>
<evidence type="ECO:0000313" key="2">
    <source>
        <dbReference type="Proteomes" id="UP001325680"/>
    </source>
</evidence>
<name>A0ABZ0WCI1_9BACT</name>
<proteinExistence type="predicted"/>
<organism evidence="1 2">
    <name type="scientific">Niabella yanshanensis</name>
    <dbReference type="NCBI Taxonomy" id="577386"/>
    <lineage>
        <taxon>Bacteria</taxon>
        <taxon>Pseudomonadati</taxon>
        <taxon>Bacteroidota</taxon>
        <taxon>Chitinophagia</taxon>
        <taxon>Chitinophagales</taxon>
        <taxon>Chitinophagaceae</taxon>
        <taxon>Niabella</taxon>
    </lineage>
</organism>
<reference evidence="1 2" key="1">
    <citation type="submission" date="2023-12" db="EMBL/GenBank/DDBJ databases">
        <title>Genome sequencing and assembly of bacterial species from a model synthetic community.</title>
        <authorList>
            <person name="Hogle S.L."/>
        </authorList>
    </citation>
    <scope>NUCLEOTIDE SEQUENCE [LARGE SCALE GENOMIC DNA]</scope>
    <source>
        <strain evidence="1 2">HAMBI_3031</strain>
    </source>
</reference>
<dbReference type="EMBL" id="CP139960">
    <property type="protein sequence ID" value="WQD40110.1"/>
    <property type="molecule type" value="Genomic_DNA"/>
</dbReference>
<dbReference type="RefSeq" id="WP_114789497.1">
    <property type="nucleotide sequence ID" value="NZ_CP139960.1"/>
</dbReference>
<protein>
    <submittedName>
        <fullName evidence="1">Uncharacterized protein</fullName>
    </submittedName>
</protein>
<gene>
    <name evidence="1" type="ORF">U0035_08125</name>
</gene>
<dbReference type="Proteomes" id="UP001325680">
    <property type="component" value="Chromosome"/>
</dbReference>
<sequence length="76" mass="8881">MAGILEQEMFNYFIQLNEAEKKTVVQMLKTFLKGRPAPEQNMSVEQYNKEIDEAIARVQAGDFYTQEQVEKMAKDF</sequence>